<dbReference type="PROSITE" id="PS50137">
    <property type="entry name" value="DS_RBD"/>
    <property type="match status" value="1"/>
</dbReference>
<dbReference type="GO" id="GO:0006364">
    <property type="term" value="P:rRNA processing"/>
    <property type="evidence" value="ECO:0007669"/>
    <property type="project" value="InterPro"/>
</dbReference>
<reference evidence="8" key="1">
    <citation type="journal article" date="2020" name="Nature">
        <title>Giant virus diversity and host interactions through global metagenomics.</title>
        <authorList>
            <person name="Schulz F."/>
            <person name="Roux S."/>
            <person name="Paez-Espino D."/>
            <person name="Jungbluth S."/>
            <person name="Walsh D.A."/>
            <person name="Denef V.J."/>
            <person name="McMahon K.D."/>
            <person name="Konstantinidis K.T."/>
            <person name="Eloe-Fadrosh E.A."/>
            <person name="Kyrpides N.C."/>
            <person name="Woyke T."/>
        </authorList>
    </citation>
    <scope>NUCLEOTIDE SEQUENCE</scope>
    <source>
        <strain evidence="8">GVMAG-S-ERX556126-94</strain>
    </source>
</reference>
<keyword evidence="4" id="KW-0378">Hydrolase</keyword>
<dbReference type="AlphaFoldDB" id="A0A6C0FIB1"/>
<dbReference type="EMBL" id="MN738840">
    <property type="protein sequence ID" value="QHT39280.1"/>
    <property type="molecule type" value="Genomic_DNA"/>
</dbReference>
<dbReference type="Gene3D" id="1.10.1520.10">
    <property type="entry name" value="Ribonuclease III domain"/>
    <property type="match status" value="1"/>
</dbReference>
<comment type="similarity">
    <text evidence="1">Belongs to the ribonuclease III family.</text>
</comment>
<keyword evidence="3" id="KW-0255">Endonuclease</keyword>
<dbReference type="Pfam" id="PF00035">
    <property type="entry name" value="dsrm"/>
    <property type="match status" value="1"/>
</dbReference>
<feature type="domain" description="RNase III" evidence="7">
    <location>
        <begin position="23"/>
        <end position="170"/>
    </location>
</feature>
<protein>
    <recommendedName>
        <fullName evidence="9">RNase III domain-containing protein</fullName>
    </recommendedName>
</protein>
<dbReference type="PANTHER" id="PTHR11207">
    <property type="entry name" value="RIBONUCLEASE III"/>
    <property type="match status" value="1"/>
</dbReference>
<dbReference type="PROSITE" id="PS50142">
    <property type="entry name" value="RNASE_3_2"/>
    <property type="match status" value="1"/>
</dbReference>
<evidence type="ECO:0000256" key="3">
    <source>
        <dbReference type="ARBA" id="ARBA00022759"/>
    </source>
</evidence>
<keyword evidence="2" id="KW-0540">Nuclease</keyword>
<dbReference type="InterPro" id="IPR014720">
    <property type="entry name" value="dsRBD_dom"/>
</dbReference>
<dbReference type="PANTHER" id="PTHR11207:SF0">
    <property type="entry name" value="RIBONUCLEASE 3"/>
    <property type="match status" value="1"/>
</dbReference>
<dbReference type="SMART" id="SM00535">
    <property type="entry name" value="RIBOc"/>
    <property type="match status" value="1"/>
</dbReference>
<dbReference type="GO" id="GO:0004525">
    <property type="term" value="F:ribonuclease III activity"/>
    <property type="evidence" value="ECO:0007669"/>
    <property type="project" value="InterPro"/>
</dbReference>
<accession>A0A6C0FIB1</accession>
<dbReference type="SUPFAM" id="SSF69065">
    <property type="entry name" value="RNase III domain-like"/>
    <property type="match status" value="1"/>
</dbReference>
<dbReference type="SUPFAM" id="SSF54768">
    <property type="entry name" value="dsRNA-binding domain-like"/>
    <property type="match status" value="1"/>
</dbReference>
<sequence>MEETKFKANPYNNNNILVTQDDILNIMKTLNIHDFKCNNLTLYQRAFVHKSYTRLKDYEEFNNDNNCIELFDISYETLEFVGDAFLGNIIANYLYHRYFHNHKMDEGFLTKLKIRFVCGEQLAYLSKCLGFDKYMIISKHIEENCEGRRNTNILEDIFEAFLGAIYEDKKDFKLVEKFIINVIEKYVDFSETILYDNNYKDQILRYFQHNYQLYPTYKTEKNENNKYECKLYKGEEYIVSGYGNSKKKSEQDASKRALIKYHVLSE</sequence>
<dbReference type="CDD" id="cd00593">
    <property type="entry name" value="RIBOc"/>
    <property type="match status" value="1"/>
</dbReference>
<organism evidence="8">
    <name type="scientific">viral metagenome</name>
    <dbReference type="NCBI Taxonomy" id="1070528"/>
    <lineage>
        <taxon>unclassified sequences</taxon>
        <taxon>metagenomes</taxon>
        <taxon>organismal metagenomes</taxon>
    </lineage>
</organism>
<evidence type="ECO:0000259" key="7">
    <source>
        <dbReference type="PROSITE" id="PS50142"/>
    </source>
</evidence>
<dbReference type="InterPro" id="IPR011907">
    <property type="entry name" value="RNase_III"/>
</dbReference>
<dbReference type="InterPro" id="IPR000999">
    <property type="entry name" value="RNase_III_dom"/>
</dbReference>
<evidence type="ECO:0000256" key="4">
    <source>
        <dbReference type="ARBA" id="ARBA00022801"/>
    </source>
</evidence>
<dbReference type="Gene3D" id="3.30.160.20">
    <property type="match status" value="1"/>
</dbReference>
<evidence type="ECO:0000256" key="2">
    <source>
        <dbReference type="ARBA" id="ARBA00022722"/>
    </source>
</evidence>
<dbReference type="SMART" id="SM00358">
    <property type="entry name" value="DSRM"/>
    <property type="match status" value="1"/>
</dbReference>
<dbReference type="Pfam" id="PF14622">
    <property type="entry name" value="Ribonucleas_3_3"/>
    <property type="match status" value="1"/>
</dbReference>
<evidence type="ECO:0000256" key="1">
    <source>
        <dbReference type="ARBA" id="ARBA00010183"/>
    </source>
</evidence>
<dbReference type="InterPro" id="IPR036389">
    <property type="entry name" value="RNase_III_sf"/>
</dbReference>
<evidence type="ECO:0000313" key="8">
    <source>
        <dbReference type="EMBL" id="QHT39280.1"/>
    </source>
</evidence>
<dbReference type="HAMAP" id="MF_00104">
    <property type="entry name" value="RNase_III"/>
    <property type="match status" value="1"/>
</dbReference>
<dbReference type="GO" id="GO:0003725">
    <property type="term" value="F:double-stranded RNA binding"/>
    <property type="evidence" value="ECO:0007669"/>
    <property type="project" value="TreeGrafter"/>
</dbReference>
<dbReference type="CDD" id="cd10845">
    <property type="entry name" value="DSRM_RNAse_III_family"/>
    <property type="match status" value="1"/>
</dbReference>
<dbReference type="PROSITE" id="PS00517">
    <property type="entry name" value="RNASE_3_1"/>
    <property type="match status" value="1"/>
</dbReference>
<name>A0A6C0FIB1_9ZZZZ</name>
<evidence type="ECO:0000259" key="6">
    <source>
        <dbReference type="PROSITE" id="PS50137"/>
    </source>
</evidence>
<feature type="domain" description="DRBM" evidence="6">
    <location>
        <begin position="198"/>
        <end position="263"/>
    </location>
</feature>
<dbReference type="GO" id="GO:0010468">
    <property type="term" value="P:regulation of gene expression"/>
    <property type="evidence" value="ECO:0007669"/>
    <property type="project" value="TreeGrafter"/>
</dbReference>
<proteinExistence type="inferred from homology"/>
<keyword evidence="5" id="KW-0694">RNA-binding</keyword>
<evidence type="ECO:0000256" key="5">
    <source>
        <dbReference type="ARBA" id="ARBA00022884"/>
    </source>
</evidence>
<evidence type="ECO:0008006" key="9">
    <source>
        <dbReference type="Google" id="ProtNLM"/>
    </source>
</evidence>